<keyword evidence="5" id="KW-0132">Cell division</keyword>
<keyword evidence="3 5" id="KW-0732">Signal</keyword>
<dbReference type="InterPro" id="IPR011042">
    <property type="entry name" value="6-blade_b-propeller_TolB-like"/>
</dbReference>
<dbReference type="HAMAP" id="MF_00671">
    <property type="entry name" value="TolB"/>
    <property type="match status" value="1"/>
</dbReference>
<evidence type="ECO:0000256" key="4">
    <source>
        <dbReference type="ARBA" id="ARBA00022764"/>
    </source>
</evidence>
<feature type="domain" description="TolB N-terminal" evidence="6">
    <location>
        <begin position="72"/>
        <end position="172"/>
    </location>
</feature>
<dbReference type="PANTHER" id="PTHR36842:SF1">
    <property type="entry name" value="PROTEIN TOLB"/>
    <property type="match status" value="1"/>
</dbReference>
<dbReference type="Pfam" id="PF04052">
    <property type="entry name" value="TolB_N"/>
    <property type="match status" value="1"/>
</dbReference>
<keyword evidence="4 5" id="KW-0574">Periplasm</keyword>
<proteinExistence type="inferred from homology"/>
<dbReference type="Gene3D" id="2.120.10.30">
    <property type="entry name" value="TolB, C-terminal domain"/>
    <property type="match status" value="1"/>
</dbReference>
<comment type="subcellular location">
    <subcellularLocation>
        <location evidence="1 5">Periplasm</location>
    </subcellularLocation>
</comment>
<evidence type="ECO:0000313" key="8">
    <source>
        <dbReference type="Proteomes" id="UP001595536"/>
    </source>
</evidence>
<evidence type="ECO:0000256" key="3">
    <source>
        <dbReference type="ARBA" id="ARBA00022729"/>
    </source>
</evidence>
<dbReference type="EMBL" id="JBHRUV010000029">
    <property type="protein sequence ID" value="MFC3266008.1"/>
    <property type="molecule type" value="Genomic_DNA"/>
</dbReference>
<evidence type="ECO:0000313" key="7">
    <source>
        <dbReference type="EMBL" id="MFC3266008.1"/>
    </source>
</evidence>
<organism evidence="7 8">
    <name type="scientific">Camelimonas abortus</name>
    <dbReference type="NCBI Taxonomy" id="1017184"/>
    <lineage>
        <taxon>Bacteria</taxon>
        <taxon>Pseudomonadati</taxon>
        <taxon>Pseudomonadota</taxon>
        <taxon>Alphaproteobacteria</taxon>
        <taxon>Hyphomicrobiales</taxon>
        <taxon>Chelatococcaceae</taxon>
        <taxon>Camelimonas</taxon>
    </lineage>
</organism>
<comment type="caution">
    <text evidence="7">The sequence shown here is derived from an EMBL/GenBank/DDBJ whole genome shotgun (WGS) entry which is preliminary data.</text>
</comment>
<dbReference type="InterPro" id="IPR014167">
    <property type="entry name" value="Tol-Pal_TolB"/>
</dbReference>
<comment type="subunit">
    <text evidence="5">The Tol-Pal system is composed of five core proteins: the inner membrane proteins TolA, TolQ and TolR, the periplasmic protein TolB and the outer membrane protein Pal. They form a network linking the inner and outer membranes and the peptidoglycan layer.</text>
</comment>
<dbReference type="InterPro" id="IPR011659">
    <property type="entry name" value="WD40"/>
</dbReference>
<dbReference type="PANTHER" id="PTHR36842">
    <property type="entry name" value="PROTEIN TOLB HOMOLOG"/>
    <property type="match status" value="1"/>
</dbReference>
<dbReference type="InterPro" id="IPR007195">
    <property type="entry name" value="TolB_N"/>
</dbReference>
<reference evidence="8" key="1">
    <citation type="journal article" date="2019" name="Int. J. Syst. Evol. Microbiol.">
        <title>The Global Catalogue of Microorganisms (GCM) 10K type strain sequencing project: providing services to taxonomists for standard genome sequencing and annotation.</title>
        <authorList>
            <consortium name="The Broad Institute Genomics Platform"/>
            <consortium name="The Broad Institute Genome Sequencing Center for Infectious Disease"/>
            <person name="Wu L."/>
            <person name="Ma J."/>
        </authorList>
    </citation>
    <scope>NUCLEOTIDE SEQUENCE [LARGE SCALE GENOMIC DNA]</scope>
    <source>
        <strain evidence="8">CCM 7941</strain>
    </source>
</reference>
<dbReference type="Gene3D" id="3.40.50.10070">
    <property type="entry name" value="TolB, N-terminal domain"/>
    <property type="match status" value="1"/>
</dbReference>
<dbReference type="Proteomes" id="UP001595536">
    <property type="component" value="Unassembled WGS sequence"/>
</dbReference>
<evidence type="ECO:0000256" key="2">
    <source>
        <dbReference type="ARBA" id="ARBA00009820"/>
    </source>
</evidence>
<gene>
    <name evidence="5 7" type="primary">tolB</name>
    <name evidence="7" type="ORF">ACFOEX_06550</name>
</gene>
<name>A0ABV7LEC9_9HYPH</name>
<evidence type="ECO:0000256" key="1">
    <source>
        <dbReference type="ARBA" id="ARBA00004418"/>
    </source>
</evidence>
<sequence>MSQSVNAGNKMGLEYLWRRLASPGTAGSAPLGVAGVDPVRRLLLQAGAAAGGLAAVSAVTTFSAPARAEISITLDRASFQPLPIAIADFTGDPDLGARIAGVVAADLRRCGYFAPIDRAAFPPGPVNFDAVPDFAAWQAVNAQALATGRVAREGDRLRTAYRLWDVGAGQQLTGQQFVTDANNWRRIGHIIADSILSRLTGLKGMFDARIVYVDESGPRDQRRKRLAIMDTDGANMRYLTRGEESVVTPRFSPVSADLTYMSQARGAQPRVQVLNIDTGQRQTVGNFPDMTSSPRFSPDGQSIVFSLQQGGNANIYLINLASRTTTRLTSANAIDTSPSFSPDGSRIAFESDRGGAQQIYVMPAQGGEAQRISFGEGRYSQPVWSPRGDLIAFTRQKGGAFGIGVMRPDGSGERILTEGFHNEGPTWAPNGQFLMFFRDPGGEAGGKLYLTDITGRVEAPIRTAGFASDPAWSQVLSEMR</sequence>
<dbReference type="PROSITE" id="PS51318">
    <property type="entry name" value="TAT"/>
    <property type="match status" value="1"/>
</dbReference>
<keyword evidence="8" id="KW-1185">Reference proteome</keyword>
<accession>A0ABV7LEC9</accession>
<dbReference type="Pfam" id="PF07676">
    <property type="entry name" value="PD40"/>
    <property type="match status" value="4"/>
</dbReference>
<comment type="function">
    <text evidence="5">Part of the Tol-Pal system, which plays a role in outer membrane invagination during cell division and is important for maintaining outer membrane integrity.</text>
</comment>
<comment type="similarity">
    <text evidence="2 5">Belongs to the TolB family.</text>
</comment>
<keyword evidence="5" id="KW-0131">Cell cycle</keyword>
<evidence type="ECO:0000259" key="6">
    <source>
        <dbReference type="Pfam" id="PF04052"/>
    </source>
</evidence>
<dbReference type="SUPFAM" id="SSF52964">
    <property type="entry name" value="TolB, N-terminal domain"/>
    <property type="match status" value="1"/>
</dbReference>
<evidence type="ECO:0000256" key="5">
    <source>
        <dbReference type="HAMAP-Rule" id="MF_00671"/>
    </source>
</evidence>
<dbReference type="InterPro" id="IPR006311">
    <property type="entry name" value="TAT_signal"/>
</dbReference>
<dbReference type="NCBIfam" id="TIGR02800">
    <property type="entry name" value="propeller_TolB"/>
    <property type="match status" value="1"/>
</dbReference>
<protein>
    <recommendedName>
        <fullName evidence="5">Tol-Pal system protein TolB</fullName>
    </recommendedName>
</protein>
<dbReference type="SUPFAM" id="SSF69304">
    <property type="entry name" value="Tricorn protease N-terminal domain"/>
    <property type="match status" value="1"/>
</dbReference>